<dbReference type="PANTHER" id="PTHR10146">
    <property type="entry name" value="PROLINE SYNTHETASE CO-TRANSCRIBED BACTERIAL HOMOLOG PROTEIN"/>
    <property type="match status" value="1"/>
</dbReference>
<sequence>ELRDLVQAKGYAHAPCSELSMGMSQDFQIAIEEGATFIRVGTALFKDE</sequence>
<dbReference type="PANTHER" id="PTHR10146:SF14">
    <property type="entry name" value="PYRIDOXAL PHOSPHATE HOMEOSTASIS PROTEIN"/>
    <property type="match status" value="1"/>
</dbReference>
<dbReference type="AlphaFoldDB" id="A0A1S8KJ94"/>
<protein>
    <submittedName>
        <fullName evidence="2">YggS family pyridoxal phosphate enzyme</fullName>
    </submittedName>
</protein>
<evidence type="ECO:0000256" key="1">
    <source>
        <dbReference type="ARBA" id="ARBA00022898"/>
    </source>
</evidence>
<name>A0A1S8KJ94_ENTFC</name>
<reference evidence="2 3" key="1">
    <citation type="submission" date="2017-02" db="EMBL/GenBank/DDBJ databases">
        <title>Clonality and virulence of isolates of VRE in Hematopoietic Stem Cell Transplanted (HSCT) patients.</title>
        <authorList>
            <person name="Marchi A.P."/>
            <person name="Martins R.C."/>
            <person name="Marie S.K."/>
            <person name="Levin A.S."/>
            <person name="Costa S.F."/>
        </authorList>
    </citation>
    <scope>NUCLEOTIDE SEQUENCE [LARGE SCALE GENOMIC DNA]</scope>
    <source>
        <strain evidence="2 3">LIM1759</strain>
    </source>
</reference>
<proteinExistence type="predicted"/>
<feature type="non-terminal residue" evidence="2">
    <location>
        <position position="1"/>
    </location>
</feature>
<keyword evidence="1" id="KW-0663">Pyridoxal phosphate</keyword>
<dbReference type="Proteomes" id="UP000191171">
    <property type="component" value="Unassembled WGS sequence"/>
</dbReference>
<organism evidence="2 3">
    <name type="scientific">Enterococcus faecium</name>
    <name type="common">Streptococcus faecium</name>
    <dbReference type="NCBI Taxonomy" id="1352"/>
    <lineage>
        <taxon>Bacteria</taxon>
        <taxon>Bacillati</taxon>
        <taxon>Bacillota</taxon>
        <taxon>Bacilli</taxon>
        <taxon>Lactobacillales</taxon>
        <taxon>Enterococcaceae</taxon>
        <taxon>Enterococcus</taxon>
    </lineage>
</organism>
<gene>
    <name evidence="2" type="ORF">B1P95_15565</name>
</gene>
<dbReference type="SUPFAM" id="SSF51419">
    <property type="entry name" value="PLP-binding barrel"/>
    <property type="match status" value="1"/>
</dbReference>
<comment type="caution">
    <text evidence="2">The sequence shown here is derived from an EMBL/GenBank/DDBJ whole genome shotgun (WGS) entry which is preliminary data.</text>
</comment>
<evidence type="ECO:0000313" key="3">
    <source>
        <dbReference type="Proteomes" id="UP000191171"/>
    </source>
</evidence>
<dbReference type="Gene3D" id="3.20.20.10">
    <property type="entry name" value="Alanine racemase"/>
    <property type="match status" value="1"/>
</dbReference>
<dbReference type="EMBL" id="MVGJ01000227">
    <property type="protein sequence ID" value="OOL79631.1"/>
    <property type="molecule type" value="Genomic_DNA"/>
</dbReference>
<accession>A0A1S8KJ94</accession>
<dbReference type="GO" id="GO:0030170">
    <property type="term" value="F:pyridoxal phosphate binding"/>
    <property type="evidence" value="ECO:0007669"/>
    <property type="project" value="InterPro"/>
</dbReference>
<evidence type="ECO:0000313" key="2">
    <source>
        <dbReference type="EMBL" id="OOL79631.1"/>
    </source>
</evidence>
<dbReference type="InterPro" id="IPR011078">
    <property type="entry name" value="PyrdxlP_homeostasis"/>
</dbReference>
<dbReference type="InterPro" id="IPR029066">
    <property type="entry name" value="PLP-binding_barrel"/>
</dbReference>